<dbReference type="AlphaFoldDB" id="A0A0E9T8V1"/>
<name>A0A0E9T8V1_ANGAN</name>
<protein>
    <submittedName>
        <fullName evidence="1">Uncharacterized protein</fullName>
    </submittedName>
</protein>
<reference evidence="1" key="2">
    <citation type="journal article" date="2015" name="Fish Shellfish Immunol.">
        <title>Early steps in the European eel (Anguilla anguilla)-Vibrio vulnificus interaction in the gills: Role of the RtxA13 toxin.</title>
        <authorList>
            <person name="Callol A."/>
            <person name="Pajuelo D."/>
            <person name="Ebbesson L."/>
            <person name="Teles M."/>
            <person name="MacKenzie S."/>
            <person name="Amaro C."/>
        </authorList>
    </citation>
    <scope>NUCLEOTIDE SEQUENCE</scope>
</reference>
<reference evidence="1" key="1">
    <citation type="submission" date="2014-11" db="EMBL/GenBank/DDBJ databases">
        <authorList>
            <person name="Amaro Gonzalez C."/>
        </authorList>
    </citation>
    <scope>NUCLEOTIDE SEQUENCE</scope>
</reference>
<proteinExistence type="predicted"/>
<dbReference type="EMBL" id="GBXM01058511">
    <property type="protein sequence ID" value="JAH50066.1"/>
    <property type="molecule type" value="Transcribed_RNA"/>
</dbReference>
<organism evidence="1">
    <name type="scientific">Anguilla anguilla</name>
    <name type="common">European freshwater eel</name>
    <name type="synonym">Muraena anguilla</name>
    <dbReference type="NCBI Taxonomy" id="7936"/>
    <lineage>
        <taxon>Eukaryota</taxon>
        <taxon>Metazoa</taxon>
        <taxon>Chordata</taxon>
        <taxon>Craniata</taxon>
        <taxon>Vertebrata</taxon>
        <taxon>Euteleostomi</taxon>
        <taxon>Actinopterygii</taxon>
        <taxon>Neopterygii</taxon>
        <taxon>Teleostei</taxon>
        <taxon>Anguilliformes</taxon>
        <taxon>Anguillidae</taxon>
        <taxon>Anguilla</taxon>
    </lineage>
</organism>
<sequence>MPTCRSSSLVLLSFSISASPFSFDGPEKWLKWEVYLRNTFIHIQYSACGLEIWCGGGVGLPYCVLPFLPAVRPK</sequence>
<evidence type="ECO:0000313" key="1">
    <source>
        <dbReference type="EMBL" id="JAH50066.1"/>
    </source>
</evidence>
<accession>A0A0E9T8V1</accession>